<evidence type="ECO:0000313" key="1">
    <source>
        <dbReference type="EMBL" id="MBB3987622.1"/>
    </source>
</evidence>
<keyword evidence="2" id="KW-1185">Reference proteome</keyword>
<reference evidence="1 2" key="1">
    <citation type="submission" date="2020-08" db="EMBL/GenBank/DDBJ databases">
        <title>Genomic Encyclopedia of Type Strains, Phase IV (KMG-IV): sequencing the most valuable type-strain genomes for metagenomic binning, comparative biology and taxonomic classification.</title>
        <authorList>
            <person name="Goeker M."/>
        </authorList>
    </citation>
    <scope>NUCLEOTIDE SEQUENCE [LARGE SCALE GENOMIC DNA]</scope>
    <source>
        <strain evidence="1 2">DSM 102235</strain>
    </source>
</reference>
<dbReference type="RefSeq" id="WP_344717075.1">
    <property type="nucleotide sequence ID" value="NZ_BAABBZ010000057.1"/>
</dbReference>
<organism evidence="1 2">
    <name type="scientific">Sagittula marina</name>
    <dbReference type="NCBI Taxonomy" id="943940"/>
    <lineage>
        <taxon>Bacteria</taxon>
        <taxon>Pseudomonadati</taxon>
        <taxon>Pseudomonadota</taxon>
        <taxon>Alphaproteobacteria</taxon>
        <taxon>Rhodobacterales</taxon>
        <taxon>Roseobacteraceae</taxon>
        <taxon>Sagittula</taxon>
    </lineage>
</organism>
<proteinExistence type="predicted"/>
<evidence type="ECO:0000313" key="2">
    <source>
        <dbReference type="Proteomes" id="UP000541426"/>
    </source>
</evidence>
<gene>
    <name evidence="1" type="ORF">GGQ68_003969</name>
</gene>
<name>A0A7W6DRH2_9RHOB</name>
<accession>A0A7W6DRH2</accession>
<dbReference type="AlphaFoldDB" id="A0A7W6DRH2"/>
<protein>
    <submittedName>
        <fullName evidence="1">Uncharacterized protein</fullName>
    </submittedName>
</protein>
<dbReference type="EMBL" id="JACIEJ010000011">
    <property type="protein sequence ID" value="MBB3987622.1"/>
    <property type="molecule type" value="Genomic_DNA"/>
</dbReference>
<comment type="caution">
    <text evidence="1">The sequence shown here is derived from an EMBL/GenBank/DDBJ whole genome shotgun (WGS) entry which is preliminary data.</text>
</comment>
<sequence>MVDIVAVARIAGAVNCPTGECEAPFHEGVVTLPIWSSGGI</sequence>
<dbReference type="Proteomes" id="UP000541426">
    <property type="component" value="Unassembled WGS sequence"/>
</dbReference>